<dbReference type="STRING" id="1280953.HOC_05104"/>
<organism evidence="12 13">
    <name type="scientific">Hyphomonas oceanitis SCH89</name>
    <dbReference type="NCBI Taxonomy" id="1280953"/>
    <lineage>
        <taxon>Bacteria</taxon>
        <taxon>Pseudomonadati</taxon>
        <taxon>Pseudomonadota</taxon>
        <taxon>Alphaproteobacteria</taxon>
        <taxon>Hyphomonadales</taxon>
        <taxon>Hyphomonadaceae</taxon>
        <taxon>Hyphomonas</taxon>
    </lineage>
</organism>
<evidence type="ECO:0000313" key="13">
    <source>
        <dbReference type="Proteomes" id="UP000024942"/>
    </source>
</evidence>
<keyword evidence="11" id="KW-0732">Signal</keyword>
<feature type="compositionally biased region" description="Basic and acidic residues" evidence="10">
    <location>
        <begin position="207"/>
        <end position="218"/>
    </location>
</feature>
<evidence type="ECO:0000256" key="4">
    <source>
        <dbReference type="ARBA" id="ARBA00022801"/>
    </source>
</evidence>
<comment type="cofactor">
    <cofactor evidence="8">
        <name>Zn(2+)</name>
        <dbReference type="ChEBI" id="CHEBI:29105"/>
    </cofactor>
    <text evidence="8">Binds 2 Zn(2+) ions.</text>
</comment>
<dbReference type="InterPro" id="IPR018299">
    <property type="entry name" value="Alkaline_phosphatase_AS"/>
</dbReference>
<keyword evidence="6 8" id="KW-0460">Magnesium</keyword>
<keyword evidence="3 8" id="KW-0479">Metal-binding</keyword>
<dbReference type="PATRIC" id="fig|1280953.3.peg.1028"/>
<evidence type="ECO:0000256" key="5">
    <source>
        <dbReference type="ARBA" id="ARBA00022833"/>
    </source>
</evidence>
<gene>
    <name evidence="12" type="ORF">HOC_05104</name>
</gene>
<feature type="binding site" evidence="8">
    <location>
        <position position="196"/>
    </location>
    <ligand>
        <name>Mg(2+)</name>
        <dbReference type="ChEBI" id="CHEBI:18420"/>
    </ligand>
</feature>
<evidence type="ECO:0000256" key="3">
    <source>
        <dbReference type="ARBA" id="ARBA00022723"/>
    </source>
</evidence>
<feature type="region of interest" description="Disordered" evidence="10">
    <location>
        <begin position="198"/>
        <end position="218"/>
    </location>
</feature>
<keyword evidence="4" id="KW-0378">Hydrolase</keyword>
<accession>A0A059G9W2</accession>
<evidence type="ECO:0000256" key="2">
    <source>
        <dbReference type="ARBA" id="ARBA00022553"/>
    </source>
</evidence>
<dbReference type="PROSITE" id="PS00123">
    <property type="entry name" value="ALKALINE_PHOSPHATASE"/>
    <property type="match status" value="1"/>
</dbReference>
<evidence type="ECO:0000256" key="6">
    <source>
        <dbReference type="ARBA" id="ARBA00022842"/>
    </source>
</evidence>
<feature type="binding site" evidence="8">
    <location>
        <position position="359"/>
    </location>
    <ligand>
        <name>Zn(2+)</name>
        <dbReference type="ChEBI" id="CHEBI:29105"/>
        <label>2</label>
    </ligand>
</feature>
<dbReference type="Gene3D" id="3.40.720.10">
    <property type="entry name" value="Alkaline Phosphatase, subunit A"/>
    <property type="match status" value="1"/>
</dbReference>
<dbReference type="OrthoDB" id="9794455at2"/>
<dbReference type="PANTHER" id="PTHR11596:SF5">
    <property type="entry name" value="ALKALINE PHOSPHATASE"/>
    <property type="match status" value="1"/>
</dbReference>
<feature type="active site" description="Phosphoserine intermediate" evidence="7">
    <location>
        <position position="135"/>
    </location>
</feature>
<feature type="binding site" evidence="8">
    <location>
        <position position="363"/>
    </location>
    <ligand>
        <name>Zn(2+)</name>
        <dbReference type="ChEBI" id="CHEBI:29105"/>
        <label>2</label>
    </ligand>
</feature>
<dbReference type="EMBL" id="ARYL01000005">
    <property type="protein sequence ID" value="KDA03504.1"/>
    <property type="molecule type" value="Genomic_DNA"/>
</dbReference>
<protein>
    <submittedName>
        <fullName evidence="12">Alkaline phosphatase</fullName>
    </submittedName>
</protein>
<dbReference type="InterPro" id="IPR017850">
    <property type="entry name" value="Alkaline_phosphatase_core_sf"/>
</dbReference>
<comment type="caution">
    <text evidence="12">The sequence shown here is derived from an EMBL/GenBank/DDBJ whole genome shotgun (WGS) entry which is preliminary data.</text>
</comment>
<evidence type="ECO:0000256" key="7">
    <source>
        <dbReference type="PIRSR" id="PIRSR601952-1"/>
    </source>
</evidence>
<dbReference type="PANTHER" id="PTHR11596">
    <property type="entry name" value="ALKALINE PHOSPHATASE"/>
    <property type="match status" value="1"/>
</dbReference>
<dbReference type="Pfam" id="PF00245">
    <property type="entry name" value="Alk_phosphatase"/>
    <property type="match status" value="1"/>
</dbReference>
<reference evidence="12 13" key="1">
    <citation type="journal article" date="2014" name="Antonie Van Leeuwenhoek">
        <title>Hyphomonas beringensis sp. nov. and Hyphomonas chukchiensis sp. nov., isolated from surface seawater of the Bering Sea and Chukchi Sea.</title>
        <authorList>
            <person name="Li C."/>
            <person name="Lai Q."/>
            <person name="Li G."/>
            <person name="Dong C."/>
            <person name="Wang J."/>
            <person name="Liao Y."/>
            <person name="Shao Z."/>
        </authorList>
    </citation>
    <scope>NUCLEOTIDE SEQUENCE [LARGE SCALE GENOMIC DNA]</scope>
    <source>
        <strain evidence="12 13">SCH89</strain>
    </source>
</reference>
<evidence type="ECO:0000256" key="9">
    <source>
        <dbReference type="RuleBase" id="RU003946"/>
    </source>
</evidence>
<dbReference type="PRINTS" id="PR00113">
    <property type="entry name" value="ALKPHPHTASE"/>
</dbReference>
<dbReference type="PROSITE" id="PS51257">
    <property type="entry name" value="PROKAR_LIPOPROTEIN"/>
    <property type="match status" value="1"/>
</dbReference>
<feature type="binding site" evidence="8">
    <location>
        <position position="400"/>
    </location>
    <ligand>
        <name>Zn(2+)</name>
        <dbReference type="ChEBI" id="CHEBI:29105"/>
        <label>2</label>
    </ligand>
</feature>
<comment type="cofactor">
    <cofactor evidence="8">
        <name>Mg(2+)</name>
        <dbReference type="ChEBI" id="CHEBI:18420"/>
    </cofactor>
    <text evidence="8">Binds 1 Mg(2+) ion.</text>
</comment>
<evidence type="ECO:0000256" key="1">
    <source>
        <dbReference type="ARBA" id="ARBA00005984"/>
    </source>
</evidence>
<dbReference type="Proteomes" id="UP000024942">
    <property type="component" value="Unassembled WGS sequence"/>
</dbReference>
<keyword evidence="2" id="KW-0597">Phosphoprotein</keyword>
<name>A0A059G9W2_9PROT</name>
<feature type="binding site" evidence="8">
    <location>
        <position position="198"/>
    </location>
    <ligand>
        <name>Mg(2+)</name>
        <dbReference type="ChEBI" id="CHEBI:18420"/>
    </ligand>
</feature>
<dbReference type="CDD" id="cd16012">
    <property type="entry name" value="ALP"/>
    <property type="match status" value="1"/>
</dbReference>
<dbReference type="GO" id="GO:0046872">
    <property type="term" value="F:metal ion binding"/>
    <property type="evidence" value="ECO:0007669"/>
    <property type="project" value="UniProtKB-KW"/>
</dbReference>
<evidence type="ECO:0000256" key="10">
    <source>
        <dbReference type="SAM" id="MobiDB-lite"/>
    </source>
</evidence>
<proteinExistence type="inferred from homology"/>
<keyword evidence="13" id="KW-1185">Reference proteome</keyword>
<evidence type="ECO:0000313" key="12">
    <source>
        <dbReference type="EMBL" id="KDA03504.1"/>
    </source>
</evidence>
<feature type="binding site" evidence="8">
    <location>
        <position position="401"/>
    </location>
    <ligand>
        <name>Zn(2+)</name>
        <dbReference type="ChEBI" id="CHEBI:29105"/>
        <label>2</label>
    </ligand>
</feature>
<feature type="binding site" evidence="8">
    <location>
        <position position="85"/>
    </location>
    <ligand>
        <name>Zn(2+)</name>
        <dbReference type="ChEBI" id="CHEBI:29105"/>
        <label>2</label>
    </ligand>
</feature>
<feature type="chain" id="PRO_5001573722" evidence="11">
    <location>
        <begin position="28"/>
        <end position="530"/>
    </location>
</feature>
<dbReference type="RefSeq" id="WP_035536367.1">
    <property type="nucleotide sequence ID" value="NZ_ARYL01000005.1"/>
</dbReference>
<feature type="binding site" evidence="8">
    <location>
        <position position="487"/>
    </location>
    <ligand>
        <name>Zn(2+)</name>
        <dbReference type="ChEBI" id="CHEBI:29105"/>
        <label>2</label>
    </ligand>
</feature>
<dbReference type="GO" id="GO:0004035">
    <property type="term" value="F:alkaline phosphatase activity"/>
    <property type="evidence" value="ECO:0007669"/>
    <property type="project" value="TreeGrafter"/>
</dbReference>
<evidence type="ECO:0000256" key="11">
    <source>
        <dbReference type="SAM" id="SignalP"/>
    </source>
</evidence>
<feature type="binding site" evidence="8">
    <location>
        <position position="354"/>
    </location>
    <ligand>
        <name>Mg(2+)</name>
        <dbReference type="ChEBI" id="CHEBI:18420"/>
    </ligand>
</feature>
<dbReference type="InterPro" id="IPR001952">
    <property type="entry name" value="Alkaline_phosphatase"/>
</dbReference>
<evidence type="ECO:0000256" key="8">
    <source>
        <dbReference type="PIRSR" id="PIRSR601952-2"/>
    </source>
</evidence>
<keyword evidence="5 8" id="KW-0862">Zinc</keyword>
<dbReference type="SMART" id="SM00098">
    <property type="entry name" value="alkPPc"/>
    <property type="match status" value="1"/>
</dbReference>
<comment type="similarity">
    <text evidence="1 9">Belongs to the alkaline phosphatase family.</text>
</comment>
<dbReference type="SUPFAM" id="SSF53649">
    <property type="entry name" value="Alkaline phosphatase-like"/>
    <property type="match status" value="1"/>
</dbReference>
<feature type="binding site" evidence="8">
    <location>
        <position position="85"/>
    </location>
    <ligand>
        <name>Mg(2+)</name>
        <dbReference type="ChEBI" id="CHEBI:18420"/>
    </ligand>
</feature>
<sequence length="530" mass="55847">MRTSIAALMTGLALAATSCTTPPPAEAPDALATTETAAPPAPLRPGLVPEQAGDSYYVSAAAAVQKRIDTQGVKPAKNVILFIGDGMSIPTVTAARIYAGQKRGLDGESYSLTMETLPHMALSKTYSHDYQVADSASTATAMTAGVKVNSGTLGVLKEATRNNCALAQGNGTDSIFDLAEREGLATGIVSTARITHATPGSTYSETPNRDWESDADLKGGDAGDCKDIARQLIEWPEGDGFEVAMGGGRSAFLTEAEADPENDGKTGSRKDGRDLTAEWVAKGPEHVYITDQAGFDATDFTSNVKVLGLFERSHMQFEIDRAKDTAGEPSLVDLTKAAITRLSQDPDGFVLMVEGGRIDHAHHGVNAARALDETDAFDQAIAAALDMTDNDDTLIIVTADHSHTMTISGYPQRGNPILGKVATGLDDDHMMAQDGKPYTTLSYASGMTACRMVEGEPDCTREDLSDVDTTDPDFQQPSLVFMGSETHGGDDVAIFATGPGSELVSGVMEQNEIFHVMGRASGLVKAASEE</sequence>
<dbReference type="eggNOG" id="COG1785">
    <property type="taxonomic scope" value="Bacteria"/>
</dbReference>
<feature type="signal peptide" evidence="11">
    <location>
        <begin position="1"/>
        <end position="27"/>
    </location>
</feature>
<dbReference type="AlphaFoldDB" id="A0A059G9W2"/>